<reference evidence="6" key="1">
    <citation type="submission" date="2023-06" db="EMBL/GenBank/DDBJ databases">
        <authorList>
            <person name="Kurt Z."/>
        </authorList>
    </citation>
    <scope>NUCLEOTIDE SEQUENCE</scope>
</reference>
<protein>
    <submittedName>
        <fullName evidence="6">Seven transmembrane protein 1</fullName>
    </submittedName>
    <submittedName>
        <fullName evidence="7">Seven_transmembrane protein 1</fullName>
    </submittedName>
</protein>
<dbReference type="Proteomes" id="UP001642409">
    <property type="component" value="Unassembled WGS sequence"/>
</dbReference>
<evidence type="ECO:0000256" key="5">
    <source>
        <dbReference type="SAM" id="Phobius"/>
    </source>
</evidence>
<feature type="transmembrane region" description="Helical" evidence="5">
    <location>
        <begin position="80"/>
        <end position="102"/>
    </location>
</feature>
<accession>A0AA86TCV0</accession>
<dbReference type="Pfam" id="PF04193">
    <property type="entry name" value="PQ-loop"/>
    <property type="match status" value="1"/>
</dbReference>
<evidence type="ECO:0000256" key="1">
    <source>
        <dbReference type="ARBA" id="ARBA00004141"/>
    </source>
</evidence>
<dbReference type="EMBL" id="CAXDID020000393">
    <property type="protein sequence ID" value="CAL6086468.1"/>
    <property type="molecule type" value="Genomic_DNA"/>
</dbReference>
<feature type="transmembrane region" description="Helical" evidence="5">
    <location>
        <begin position="161"/>
        <end position="180"/>
    </location>
</feature>
<evidence type="ECO:0000256" key="4">
    <source>
        <dbReference type="ARBA" id="ARBA00023136"/>
    </source>
</evidence>
<feature type="transmembrane region" description="Helical" evidence="5">
    <location>
        <begin position="12"/>
        <end position="35"/>
    </location>
</feature>
<evidence type="ECO:0000313" key="6">
    <source>
        <dbReference type="EMBL" id="CAI9912882.1"/>
    </source>
</evidence>
<dbReference type="AlphaFoldDB" id="A0AA86TCV0"/>
<dbReference type="EMBL" id="CATOUU010000008">
    <property type="protein sequence ID" value="CAI9912882.1"/>
    <property type="molecule type" value="Genomic_DNA"/>
</dbReference>
<evidence type="ECO:0000256" key="3">
    <source>
        <dbReference type="ARBA" id="ARBA00022989"/>
    </source>
</evidence>
<dbReference type="InterPro" id="IPR006603">
    <property type="entry name" value="PQ-loop_rpt"/>
</dbReference>
<keyword evidence="2 5" id="KW-0812">Transmembrane</keyword>
<dbReference type="GO" id="GO:0016020">
    <property type="term" value="C:membrane"/>
    <property type="evidence" value="ECO:0007669"/>
    <property type="project" value="UniProtKB-SubCell"/>
</dbReference>
<dbReference type="Gene3D" id="1.20.1280.290">
    <property type="match status" value="1"/>
</dbReference>
<evidence type="ECO:0000313" key="8">
    <source>
        <dbReference type="Proteomes" id="UP001642409"/>
    </source>
</evidence>
<comment type="caution">
    <text evidence="6">The sequence shown here is derived from an EMBL/GenBank/DDBJ whole genome shotgun (WGS) entry which is preliminary data.</text>
</comment>
<proteinExistence type="predicted"/>
<keyword evidence="3 5" id="KW-1133">Transmembrane helix</keyword>
<reference evidence="7 8" key="2">
    <citation type="submission" date="2024-07" db="EMBL/GenBank/DDBJ databases">
        <authorList>
            <person name="Akdeniz Z."/>
        </authorList>
    </citation>
    <scope>NUCLEOTIDE SEQUENCE [LARGE SCALE GENOMIC DNA]</scope>
</reference>
<feature type="transmembrane region" description="Helical" evidence="5">
    <location>
        <begin position="41"/>
        <end position="60"/>
    </location>
</feature>
<name>A0AA86TCV0_9EUKA</name>
<dbReference type="InterPro" id="IPR051415">
    <property type="entry name" value="LAAT-1"/>
</dbReference>
<evidence type="ECO:0000313" key="7">
    <source>
        <dbReference type="EMBL" id="CAL6086468.1"/>
    </source>
</evidence>
<evidence type="ECO:0000256" key="2">
    <source>
        <dbReference type="ARBA" id="ARBA00022692"/>
    </source>
</evidence>
<keyword evidence="8" id="KW-1185">Reference proteome</keyword>
<gene>
    <name evidence="6" type="ORF">HINF_LOCUS527</name>
    <name evidence="7" type="ORF">HINF_LOCUS63179</name>
</gene>
<sequence length="252" mass="29146">MTFLLKRSEAISNFFLASWIIGDICNAVSVFLVPTLYTQRFLAVFFIFVDWIWATEHFYFLKTRKIHRPLPTNVKCIEIFIYFLIISILLGLVCAYGIYGHIQLAIDEQKYDYCVQLPEGNDIQIIIGTIFAYSASFFYIIAKPAQICKTKQRRTVEGVSFGNILSTCIGNLTQALSVIVENQDFQYLLKNLPFIASFLVPTFLDVISISQFYTYKENIIHDRSVRKINVDIITTIENVDHQHQHDQSSELR</sequence>
<dbReference type="PANTHER" id="PTHR16201">
    <property type="entry name" value="SEVEN TRANSMEMBRANE PROTEIN 1-RELATED"/>
    <property type="match status" value="1"/>
</dbReference>
<feature type="transmembrane region" description="Helical" evidence="5">
    <location>
        <begin position="122"/>
        <end position="141"/>
    </location>
</feature>
<organism evidence="6">
    <name type="scientific">Hexamita inflata</name>
    <dbReference type="NCBI Taxonomy" id="28002"/>
    <lineage>
        <taxon>Eukaryota</taxon>
        <taxon>Metamonada</taxon>
        <taxon>Diplomonadida</taxon>
        <taxon>Hexamitidae</taxon>
        <taxon>Hexamitinae</taxon>
        <taxon>Hexamita</taxon>
    </lineage>
</organism>
<keyword evidence="4 5" id="KW-0472">Membrane</keyword>
<comment type="subcellular location">
    <subcellularLocation>
        <location evidence="1">Membrane</location>
        <topology evidence="1">Multi-pass membrane protein</topology>
    </subcellularLocation>
</comment>
<feature type="transmembrane region" description="Helical" evidence="5">
    <location>
        <begin position="192"/>
        <end position="213"/>
    </location>
</feature>